<proteinExistence type="predicted"/>
<dbReference type="Proteomes" id="UP001352852">
    <property type="component" value="Unassembled WGS sequence"/>
</dbReference>
<reference evidence="1 2" key="1">
    <citation type="submission" date="2021-06" db="EMBL/GenBank/DDBJ databases">
        <authorList>
            <person name="Palmer J.M."/>
        </authorList>
    </citation>
    <scope>NUCLEOTIDE SEQUENCE [LARGE SCALE GENOMIC DNA]</scope>
    <source>
        <strain evidence="1 2">CL_MEX2019</strain>
        <tissue evidence="1">Muscle</tissue>
    </source>
</reference>
<keyword evidence="2" id="KW-1185">Reference proteome</keyword>
<dbReference type="EMBL" id="JAHUTJ010055367">
    <property type="protein sequence ID" value="MED6285797.1"/>
    <property type="molecule type" value="Genomic_DNA"/>
</dbReference>
<comment type="caution">
    <text evidence="1">The sequence shown here is derived from an EMBL/GenBank/DDBJ whole genome shotgun (WGS) entry which is preliminary data.</text>
</comment>
<sequence>MAGFLTSCSSVLKSPSSCDFLPSSAARSCTLCVHTTIYTCTCTHTHTPHIVCTHSQLMQGSLFIQKGHTRILWGQGVCVLRFSSACNTRSEQKQQEIFTEEVLVTCTLFTSFPAQPIDLTHNAR</sequence>
<evidence type="ECO:0000313" key="2">
    <source>
        <dbReference type="Proteomes" id="UP001352852"/>
    </source>
</evidence>
<gene>
    <name evidence="1" type="ORF">CHARACLAT_032815</name>
</gene>
<organism evidence="1 2">
    <name type="scientific">Characodon lateralis</name>
    <dbReference type="NCBI Taxonomy" id="208331"/>
    <lineage>
        <taxon>Eukaryota</taxon>
        <taxon>Metazoa</taxon>
        <taxon>Chordata</taxon>
        <taxon>Craniata</taxon>
        <taxon>Vertebrata</taxon>
        <taxon>Euteleostomi</taxon>
        <taxon>Actinopterygii</taxon>
        <taxon>Neopterygii</taxon>
        <taxon>Teleostei</taxon>
        <taxon>Neoteleostei</taxon>
        <taxon>Acanthomorphata</taxon>
        <taxon>Ovalentaria</taxon>
        <taxon>Atherinomorphae</taxon>
        <taxon>Cyprinodontiformes</taxon>
        <taxon>Goodeidae</taxon>
        <taxon>Characodon</taxon>
    </lineage>
</organism>
<evidence type="ECO:0000313" key="1">
    <source>
        <dbReference type="EMBL" id="MED6285797.1"/>
    </source>
</evidence>
<name>A0ABU7EEV1_9TELE</name>
<accession>A0ABU7EEV1</accession>
<protein>
    <submittedName>
        <fullName evidence="1">Uncharacterized protein</fullName>
    </submittedName>
</protein>